<comment type="caution">
    <text evidence="5">The sequence shown here is derived from an EMBL/GenBank/DDBJ whole genome shotgun (WGS) entry which is preliminary data.</text>
</comment>
<dbReference type="EMBL" id="JBHSAS010000006">
    <property type="protein sequence ID" value="MFC4027368.1"/>
    <property type="molecule type" value="Genomic_DNA"/>
</dbReference>
<dbReference type="InterPro" id="IPR018060">
    <property type="entry name" value="HTH_AraC"/>
</dbReference>
<dbReference type="SMART" id="SM00342">
    <property type="entry name" value="HTH_ARAC"/>
    <property type="match status" value="1"/>
</dbReference>
<dbReference type="PANTHER" id="PTHR43280">
    <property type="entry name" value="ARAC-FAMILY TRANSCRIPTIONAL REGULATOR"/>
    <property type="match status" value="1"/>
</dbReference>
<evidence type="ECO:0000256" key="2">
    <source>
        <dbReference type="ARBA" id="ARBA00023125"/>
    </source>
</evidence>
<proteinExistence type="predicted"/>
<keyword evidence="6" id="KW-1185">Reference proteome</keyword>
<feature type="domain" description="HTH araC/xylS-type" evidence="4">
    <location>
        <begin position="201"/>
        <end position="299"/>
    </location>
</feature>
<name>A0ABV8H666_9FLAO</name>
<dbReference type="PROSITE" id="PS01124">
    <property type="entry name" value="HTH_ARAC_FAMILY_2"/>
    <property type="match status" value="1"/>
</dbReference>
<dbReference type="RefSeq" id="WP_290234310.1">
    <property type="nucleotide sequence ID" value="NZ_JAUFPZ010000002.1"/>
</dbReference>
<dbReference type="InterPro" id="IPR009057">
    <property type="entry name" value="Homeodomain-like_sf"/>
</dbReference>
<protein>
    <submittedName>
        <fullName evidence="5">Helix-turn-helix domain-containing protein</fullName>
    </submittedName>
</protein>
<dbReference type="Gene3D" id="1.10.10.60">
    <property type="entry name" value="Homeodomain-like"/>
    <property type="match status" value="1"/>
</dbReference>
<dbReference type="Pfam" id="PF12833">
    <property type="entry name" value="HTH_18"/>
    <property type="match status" value="1"/>
</dbReference>
<sequence length="303" mass="34787">MNDWKPYAIKEYDQQELHLLRGNRNFLEGFSIFEESHLKGEASGFTFPFRTNHHLIILLLKGKVKLELNLNTHILEPNDLISVSGHMVTQSIDFLEDSKAIILTFTKNFALKNTLQSRTLESFKLLSSTNSKKVSLNADELEIFISIATYLRLKTKNIDEDHIEHKIIHAFNLIFYELRALYEKQHPLLPIEISRKEELSANFINSLKLHIKEERSVLFYADKLNVTPGHLTKMLKSISGKTARQLIDEAVILEAKILLENRSLSIAQITEALNFSDQSFFGKYFKKATGHSPSAYRNNLAQG</sequence>
<reference evidence="6" key="1">
    <citation type="journal article" date="2019" name="Int. J. Syst. Evol. Microbiol.">
        <title>The Global Catalogue of Microorganisms (GCM) 10K type strain sequencing project: providing services to taxonomists for standard genome sequencing and annotation.</title>
        <authorList>
            <consortium name="The Broad Institute Genomics Platform"/>
            <consortium name="The Broad Institute Genome Sequencing Center for Infectious Disease"/>
            <person name="Wu L."/>
            <person name="Ma J."/>
        </authorList>
    </citation>
    <scope>NUCLEOTIDE SEQUENCE [LARGE SCALE GENOMIC DNA]</scope>
    <source>
        <strain evidence="6">CECT 9128</strain>
    </source>
</reference>
<evidence type="ECO:0000256" key="3">
    <source>
        <dbReference type="ARBA" id="ARBA00023163"/>
    </source>
</evidence>
<keyword evidence="2" id="KW-0238">DNA-binding</keyword>
<dbReference type="Proteomes" id="UP001595793">
    <property type="component" value="Unassembled WGS sequence"/>
</dbReference>
<dbReference type="SUPFAM" id="SSF46689">
    <property type="entry name" value="Homeodomain-like"/>
    <property type="match status" value="1"/>
</dbReference>
<evidence type="ECO:0000313" key="5">
    <source>
        <dbReference type="EMBL" id="MFC4027368.1"/>
    </source>
</evidence>
<gene>
    <name evidence="5" type="ORF">ACFOS1_08125</name>
</gene>
<accession>A0ABV8H666</accession>
<evidence type="ECO:0000259" key="4">
    <source>
        <dbReference type="PROSITE" id="PS01124"/>
    </source>
</evidence>
<evidence type="ECO:0000313" key="6">
    <source>
        <dbReference type="Proteomes" id="UP001595793"/>
    </source>
</evidence>
<evidence type="ECO:0000256" key="1">
    <source>
        <dbReference type="ARBA" id="ARBA00023015"/>
    </source>
</evidence>
<organism evidence="5 6">
    <name type="scientific">Zunongwangia endophytica</name>
    <dbReference type="NCBI Taxonomy" id="1808945"/>
    <lineage>
        <taxon>Bacteria</taxon>
        <taxon>Pseudomonadati</taxon>
        <taxon>Bacteroidota</taxon>
        <taxon>Flavobacteriia</taxon>
        <taxon>Flavobacteriales</taxon>
        <taxon>Flavobacteriaceae</taxon>
        <taxon>Zunongwangia</taxon>
    </lineage>
</organism>
<dbReference type="PANTHER" id="PTHR43280:SF32">
    <property type="entry name" value="TRANSCRIPTIONAL REGULATORY PROTEIN"/>
    <property type="match status" value="1"/>
</dbReference>
<keyword evidence="1" id="KW-0805">Transcription regulation</keyword>
<keyword evidence="3" id="KW-0804">Transcription</keyword>